<comment type="function">
    <text evidence="11 12">Key component of the proton channel; it plays a direct role in the translocation of protons across the membrane.</text>
</comment>
<dbReference type="EMBL" id="JABCUR010000009">
    <property type="protein sequence ID" value="NMW65740.1"/>
    <property type="molecule type" value="Genomic_DNA"/>
</dbReference>
<evidence type="ECO:0000313" key="17">
    <source>
        <dbReference type="Proteomes" id="UP000578252"/>
    </source>
</evidence>
<evidence type="ECO:0000256" key="4">
    <source>
        <dbReference type="ARBA" id="ARBA00022547"/>
    </source>
</evidence>
<reference evidence="16 17" key="2">
    <citation type="submission" date="2020-04" db="EMBL/GenBank/DDBJ databases">
        <title>Antimicrobial susceptibility and clonality of vaginal-derived multi-drug resistant Mobiluncus isolates in China.</title>
        <authorList>
            <person name="Zhang X."/>
        </authorList>
    </citation>
    <scope>NUCLEOTIDE SEQUENCE [LARGE SCALE GENOMIC DNA]</scope>
    <source>
        <strain evidence="15 16">12</strain>
        <strain evidence="14 17">13</strain>
    </source>
</reference>
<keyword evidence="11" id="KW-1003">Cell membrane</keyword>
<evidence type="ECO:0000256" key="1">
    <source>
        <dbReference type="ARBA" id="ARBA00004141"/>
    </source>
</evidence>
<dbReference type="InterPro" id="IPR000568">
    <property type="entry name" value="ATP_synth_F0_asu"/>
</dbReference>
<gene>
    <name evidence="11 14" type="primary">atpB</name>
    <name evidence="13" type="ORF">FYZ43_05320</name>
    <name evidence="15" type="ORF">HHJ77_03515</name>
    <name evidence="14" type="ORF">HHJ78_09500</name>
</gene>
<evidence type="ECO:0000313" key="18">
    <source>
        <dbReference type="Proteomes" id="UP001209486"/>
    </source>
</evidence>
<protein>
    <recommendedName>
        <fullName evidence="11 12">ATP synthase subunit a</fullName>
    </recommendedName>
    <alternativeName>
        <fullName evidence="11">ATP synthase F0 sector subunit a</fullName>
    </alternativeName>
    <alternativeName>
        <fullName evidence="11">F-ATPase subunit 6</fullName>
    </alternativeName>
</protein>
<keyword evidence="4 11" id="KW-0138">CF(0)</keyword>
<name>A0A7Y0U2F0_9ACTO</name>
<dbReference type="GO" id="GO:0005886">
    <property type="term" value="C:plasma membrane"/>
    <property type="evidence" value="ECO:0007669"/>
    <property type="project" value="UniProtKB-SubCell"/>
</dbReference>
<dbReference type="SUPFAM" id="SSF81336">
    <property type="entry name" value="F1F0 ATP synthase subunit A"/>
    <property type="match status" value="1"/>
</dbReference>
<evidence type="ECO:0000256" key="6">
    <source>
        <dbReference type="ARBA" id="ARBA00022781"/>
    </source>
</evidence>
<keyword evidence="8 11" id="KW-0406">Ion transport</keyword>
<evidence type="ECO:0000313" key="14">
    <source>
        <dbReference type="EMBL" id="NMW65740.1"/>
    </source>
</evidence>
<keyword evidence="6 11" id="KW-0375">Hydrogen ion transport</keyword>
<evidence type="ECO:0000256" key="5">
    <source>
        <dbReference type="ARBA" id="ARBA00022692"/>
    </source>
</evidence>
<dbReference type="PANTHER" id="PTHR11410:SF0">
    <property type="entry name" value="ATP SYNTHASE SUBUNIT A"/>
    <property type="match status" value="1"/>
</dbReference>
<dbReference type="Pfam" id="PF00119">
    <property type="entry name" value="ATP-synt_A"/>
    <property type="match status" value="1"/>
</dbReference>
<accession>A0A7Y0U2F0</accession>
<evidence type="ECO:0000256" key="3">
    <source>
        <dbReference type="ARBA" id="ARBA00022448"/>
    </source>
</evidence>
<evidence type="ECO:0000313" key="15">
    <source>
        <dbReference type="EMBL" id="NMX03025.1"/>
    </source>
</evidence>
<evidence type="ECO:0000256" key="10">
    <source>
        <dbReference type="ARBA" id="ARBA00023310"/>
    </source>
</evidence>
<dbReference type="Proteomes" id="UP000578252">
    <property type="component" value="Unassembled WGS sequence"/>
</dbReference>
<dbReference type="HAMAP" id="MF_01393">
    <property type="entry name" value="ATP_synth_a_bact"/>
    <property type="match status" value="1"/>
</dbReference>
<comment type="similarity">
    <text evidence="2 11 12">Belongs to the ATPase A chain family.</text>
</comment>
<keyword evidence="7 11" id="KW-1133">Transmembrane helix</keyword>
<evidence type="ECO:0000256" key="8">
    <source>
        <dbReference type="ARBA" id="ARBA00023065"/>
    </source>
</evidence>
<dbReference type="EMBL" id="VSZY01000006">
    <property type="protein sequence ID" value="MCU9968833.1"/>
    <property type="molecule type" value="Genomic_DNA"/>
</dbReference>
<keyword evidence="9 11" id="KW-0472">Membrane</keyword>
<dbReference type="CDD" id="cd00310">
    <property type="entry name" value="ATP-synt_Fo_a_6"/>
    <property type="match status" value="1"/>
</dbReference>
<evidence type="ECO:0000256" key="12">
    <source>
        <dbReference type="RuleBase" id="RU000483"/>
    </source>
</evidence>
<dbReference type="Proteomes" id="UP001209486">
    <property type="component" value="Unassembled WGS sequence"/>
</dbReference>
<evidence type="ECO:0000313" key="16">
    <source>
        <dbReference type="Proteomes" id="UP000575397"/>
    </source>
</evidence>
<dbReference type="InterPro" id="IPR035908">
    <property type="entry name" value="F0_ATP_A_sf"/>
</dbReference>
<comment type="subcellular location">
    <subcellularLocation>
        <location evidence="11 12">Cell membrane</location>
        <topology evidence="11 12">Multi-pass membrane protein</topology>
    </subcellularLocation>
    <subcellularLocation>
        <location evidence="1">Membrane</location>
        <topology evidence="1">Multi-pass membrane protein</topology>
    </subcellularLocation>
</comment>
<keyword evidence="5 11" id="KW-0812">Transmembrane</keyword>
<dbReference type="GO" id="GO:0045259">
    <property type="term" value="C:proton-transporting ATP synthase complex"/>
    <property type="evidence" value="ECO:0007669"/>
    <property type="project" value="UniProtKB-KW"/>
</dbReference>
<keyword evidence="3 11" id="KW-0813">Transport</keyword>
<feature type="transmembrane region" description="Helical" evidence="11">
    <location>
        <begin position="237"/>
        <end position="269"/>
    </location>
</feature>
<keyword evidence="10 11" id="KW-0066">ATP synthesis</keyword>
<feature type="transmembrane region" description="Helical" evidence="11">
    <location>
        <begin position="139"/>
        <end position="157"/>
    </location>
</feature>
<reference evidence="13 18" key="1">
    <citation type="submission" date="2019-08" db="EMBL/GenBank/DDBJ databases">
        <title>Comparison of rpoB and gyrB Sequences from Mobiluncus Species and Development of a Multiplex PCR Method for Clinical Detection of Mobiluncus curtisii and Mobiluncus mulieris.</title>
        <authorList>
            <person name="Yang L."/>
            <person name="Shen Y."/>
            <person name="Xu G."/>
            <person name="Shu L.-B."/>
            <person name="Hu J."/>
            <person name="Zhang R."/>
            <person name="Wang Y."/>
            <person name="Zhou H.-W."/>
            <person name="Zhang X."/>
        </authorList>
    </citation>
    <scope>NUCLEOTIDE SEQUENCE [LARGE SCALE GENOMIC DNA]</scope>
    <source>
        <strain evidence="13 18">M26</strain>
    </source>
</reference>
<dbReference type="RefSeq" id="WP_169762363.1">
    <property type="nucleotide sequence ID" value="NZ_CAMXYF010000007.1"/>
</dbReference>
<proteinExistence type="inferred from homology"/>
<evidence type="ECO:0000256" key="7">
    <source>
        <dbReference type="ARBA" id="ARBA00022989"/>
    </source>
</evidence>
<dbReference type="PANTHER" id="PTHR11410">
    <property type="entry name" value="ATP SYNTHASE SUBUNIT A"/>
    <property type="match status" value="1"/>
</dbReference>
<feature type="transmembrane region" description="Helical" evidence="11">
    <location>
        <begin position="51"/>
        <end position="70"/>
    </location>
</feature>
<evidence type="ECO:0000313" key="13">
    <source>
        <dbReference type="EMBL" id="MCU9968833.1"/>
    </source>
</evidence>
<dbReference type="NCBIfam" id="TIGR01131">
    <property type="entry name" value="ATP_synt_6_or_A"/>
    <property type="match status" value="1"/>
</dbReference>
<organism evidence="14 17">
    <name type="scientific">Mobiluncus mulieris</name>
    <dbReference type="NCBI Taxonomy" id="2052"/>
    <lineage>
        <taxon>Bacteria</taxon>
        <taxon>Bacillati</taxon>
        <taxon>Actinomycetota</taxon>
        <taxon>Actinomycetes</taxon>
        <taxon>Actinomycetales</taxon>
        <taxon>Actinomycetaceae</taxon>
        <taxon>Mobiluncus</taxon>
    </lineage>
</organism>
<dbReference type="AlphaFoldDB" id="A0A7Y0U2F0"/>
<dbReference type="Gene3D" id="1.20.120.220">
    <property type="entry name" value="ATP synthase, F0 complex, subunit A"/>
    <property type="match status" value="1"/>
</dbReference>
<evidence type="ECO:0000256" key="11">
    <source>
        <dbReference type="HAMAP-Rule" id="MF_01393"/>
    </source>
</evidence>
<dbReference type="PRINTS" id="PR00123">
    <property type="entry name" value="ATPASEA"/>
</dbReference>
<dbReference type="EMBL" id="JABCUS010000006">
    <property type="protein sequence ID" value="NMX03025.1"/>
    <property type="molecule type" value="Genomic_DNA"/>
</dbReference>
<evidence type="ECO:0000256" key="9">
    <source>
        <dbReference type="ARBA" id="ARBA00023136"/>
    </source>
</evidence>
<feature type="transmembrane region" description="Helical" evidence="11">
    <location>
        <begin position="110"/>
        <end position="133"/>
    </location>
</feature>
<evidence type="ECO:0000256" key="2">
    <source>
        <dbReference type="ARBA" id="ARBA00006810"/>
    </source>
</evidence>
<dbReference type="GO" id="GO:0046933">
    <property type="term" value="F:proton-transporting ATP synthase activity, rotational mechanism"/>
    <property type="evidence" value="ECO:0007669"/>
    <property type="project" value="UniProtKB-UniRule"/>
</dbReference>
<dbReference type="Proteomes" id="UP000575397">
    <property type="component" value="Unassembled WGS sequence"/>
</dbReference>
<sequence length="276" mass="30241">MGVHMASGLDSVFAPVLVSASGDGFHAPDISDLFPPVFAFEGTVLGMDRVMMIRLVMCLVLVLCLVLYATRAKLVPGRVQTLMEMGFDFCRKNISEEIIGQELGRKYSPIITAIFFTVLFMNIAGIIPGFNLAGTAKPGFPLLLAVFSWFVFVYAGIRETGLGHFVKSSLFPPGVPWVLYILLTPIELISTFIIRPFTLFVRLLANMIAGHFLLALTLSASNYFLFAHLSTLSPLGILTFAAAFAFTLFEILVAFLQAYIFAVLTAVYVNLSVHAH</sequence>
<dbReference type="InterPro" id="IPR045083">
    <property type="entry name" value="ATP_synth_F0_asu_bact/mt"/>
</dbReference>
<feature type="transmembrane region" description="Helical" evidence="11">
    <location>
        <begin position="177"/>
        <end position="197"/>
    </location>
</feature>
<comment type="caution">
    <text evidence="14">The sequence shown here is derived from an EMBL/GenBank/DDBJ whole genome shotgun (WGS) entry which is preliminary data.</text>
</comment>